<reference evidence="2 3" key="1">
    <citation type="submission" date="2019-03" db="EMBL/GenBank/DDBJ databases">
        <title>Genomic Encyclopedia of Type Strains, Phase IV (KMG-IV): sequencing the most valuable type-strain genomes for metagenomic binning, comparative biology and taxonomic classification.</title>
        <authorList>
            <person name="Goeker M."/>
        </authorList>
    </citation>
    <scope>NUCLEOTIDE SEQUENCE [LARGE SCALE GENOMIC DNA]</scope>
    <source>
        <strain evidence="2 3">DSM 25903</strain>
    </source>
</reference>
<dbReference type="RefSeq" id="WP_133773594.1">
    <property type="nucleotide sequence ID" value="NZ_SNZR01000015.1"/>
</dbReference>
<comment type="caution">
    <text evidence="2">The sequence shown here is derived from an EMBL/GenBank/DDBJ whole genome shotgun (WGS) entry which is preliminary data.</text>
</comment>
<keyword evidence="3" id="KW-1185">Reference proteome</keyword>
<protein>
    <submittedName>
        <fullName evidence="2">Uncharacterized protein</fullName>
    </submittedName>
</protein>
<dbReference type="Proteomes" id="UP000295122">
    <property type="component" value="Unassembled WGS sequence"/>
</dbReference>
<proteinExistence type="predicted"/>
<accession>A0A4R7BSK4</accession>
<name>A0A4R7BSK4_9HYPH</name>
<evidence type="ECO:0000256" key="1">
    <source>
        <dbReference type="SAM" id="MobiDB-lite"/>
    </source>
</evidence>
<gene>
    <name evidence="2" type="ORF">EV668_4125</name>
</gene>
<dbReference type="EMBL" id="SNZR01000015">
    <property type="protein sequence ID" value="TDR88253.1"/>
    <property type="molecule type" value="Genomic_DNA"/>
</dbReference>
<sequence length="71" mass="7659">MSQHRFGVGEQVRLAARYPDPAGSAVYEVVRLMPETANGEFHYRVRGPNGQERAAAESQLSALEPAMAAGT</sequence>
<evidence type="ECO:0000313" key="2">
    <source>
        <dbReference type="EMBL" id="TDR88253.1"/>
    </source>
</evidence>
<organism evidence="2 3">
    <name type="scientific">Enterovirga rhinocerotis</name>
    <dbReference type="NCBI Taxonomy" id="1339210"/>
    <lineage>
        <taxon>Bacteria</taxon>
        <taxon>Pseudomonadati</taxon>
        <taxon>Pseudomonadota</taxon>
        <taxon>Alphaproteobacteria</taxon>
        <taxon>Hyphomicrobiales</taxon>
        <taxon>Methylobacteriaceae</taxon>
        <taxon>Enterovirga</taxon>
    </lineage>
</organism>
<dbReference type="AlphaFoldDB" id="A0A4R7BSK4"/>
<evidence type="ECO:0000313" key="3">
    <source>
        <dbReference type="Proteomes" id="UP000295122"/>
    </source>
</evidence>
<feature type="region of interest" description="Disordered" evidence="1">
    <location>
        <begin position="50"/>
        <end position="71"/>
    </location>
</feature>
<dbReference type="OrthoDB" id="8020519at2"/>